<reference evidence="1" key="1">
    <citation type="submission" date="2020-05" db="EMBL/GenBank/DDBJ databases">
        <title>Mycena genomes resolve the evolution of fungal bioluminescence.</title>
        <authorList>
            <person name="Tsai I.J."/>
        </authorList>
    </citation>
    <scope>NUCLEOTIDE SEQUENCE</scope>
    <source>
        <strain evidence="1">160909Yilan</strain>
    </source>
</reference>
<dbReference type="AlphaFoldDB" id="A0A8H7DLJ1"/>
<proteinExistence type="predicted"/>
<protein>
    <submittedName>
        <fullName evidence="1">Uncharacterized protein</fullName>
    </submittedName>
</protein>
<keyword evidence="2" id="KW-1185">Reference proteome</keyword>
<name>A0A8H7DLJ1_9AGAR</name>
<dbReference type="Proteomes" id="UP000623467">
    <property type="component" value="Unassembled WGS sequence"/>
</dbReference>
<organism evidence="1 2">
    <name type="scientific">Mycena sanguinolenta</name>
    <dbReference type="NCBI Taxonomy" id="230812"/>
    <lineage>
        <taxon>Eukaryota</taxon>
        <taxon>Fungi</taxon>
        <taxon>Dikarya</taxon>
        <taxon>Basidiomycota</taxon>
        <taxon>Agaricomycotina</taxon>
        <taxon>Agaricomycetes</taxon>
        <taxon>Agaricomycetidae</taxon>
        <taxon>Agaricales</taxon>
        <taxon>Marasmiineae</taxon>
        <taxon>Mycenaceae</taxon>
        <taxon>Mycena</taxon>
    </lineage>
</organism>
<accession>A0A8H7DLJ1</accession>
<evidence type="ECO:0000313" key="2">
    <source>
        <dbReference type="Proteomes" id="UP000623467"/>
    </source>
</evidence>
<comment type="caution">
    <text evidence="1">The sequence shown here is derived from an EMBL/GenBank/DDBJ whole genome shotgun (WGS) entry which is preliminary data.</text>
</comment>
<dbReference type="OrthoDB" id="429143at2759"/>
<gene>
    <name evidence="1" type="ORF">MSAN_00095600</name>
</gene>
<sequence>MTARRTAPHSPDTLCVRSKNLPPFKKRIALAPRLVKVVLGTRGQATEIGMGPLPAGLLPRLSALQGEVRSGAGVQDCPELKGCTEGKEMFRQTYGLAYNDYHRHDLQLGGGGGTEACLDRPHGLSPMDKPRAFATGMALDNDLRQRAGGADGGGSVTSASIVPPVSRMRLRIVISSWILRDTAIASMSTPYFRPAFNISARSLPTEVPLGSTVHLILAVRYITGL</sequence>
<evidence type="ECO:0000313" key="1">
    <source>
        <dbReference type="EMBL" id="KAF7376783.1"/>
    </source>
</evidence>
<dbReference type="EMBL" id="JACAZH010000001">
    <property type="protein sequence ID" value="KAF7376783.1"/>
    <property type="molecule type" value="Genomic_DNA"/>
</dbReference>